<dbReference type="PIRSF" id="PIRSF037217">
    <property type="entry name" value="Carboxypeptidase_S"/>
    <property type="match status" value="1"/>
</dbReference>
<dbReference type="SUPFAM" id="SSF53187">
    <property type="entry name" value="Zn-dependent exopeptidases"/>
    <property type="match status" value="1"/>
</dbReference>
<feature type="binding site" evidence="7">
    <location>
        <position position="274"/>
    </location>
    <ligand>
        <name>Zn(2+)</name>
        <dbReference type="ChEBI" id="CHEBI:29105"/>
        <label>2</label>
    </ligand>
</feature>
<keyword evidence="10" id="KW-1185">Reference proteome</keyword>
<dbReference type="InterPro" id="IPR002933">
    <property type="entry name" value="Peptidase_M20"/>
</dbReference>
<dbReference type="InParanoid" id="A0A165DU92"/>
<keyword evidence="3 7" id="KW-0479">Metal-binding</keyword>
<evidence type="ECO:0000256" key="4">
    <source>
        <dbReference type="ARBA" id="ARBA00022801"/>
    </source>
</evidence>
<evidence type="ECO:0000256" key="1">
    <source>
        <dbReference type="ARBA" id="ARBA00006247"/>
    </source>
</evidence>
<dbReference type="PROSITE" id="PS00758">
    <property type="entry name" value="ARGE_DAPE_CPG2_1"/>
    <property type="match status" value="1"/>
</dbReference>
<dbReference type="GO" id="GO:0051603">
    <property type="term" value="P:proteolysis involved in protein catabolic process"/>
    <property type="evidence" value="ECO:0007669"/>
    <property type="project" value="TreeGrafter"/>
</dbReference>
<evidence type="ECO:0000313" key="10">
    <source>
        <dbReference type="Proteomes" id="UP000076842"/>
    </source>
</evidence>
<sequence length="608" mass="64475">MEKGAILPSAAAPAAPKQQSLLWKLAKLAVVCLAAGYLVAPHLSLVHSHLPARLGGTHGHSHAPLAASCAQTGALKPSNATLLTALYTQFADPVFVNKSAELLGASVRIPTETYDGLGEVGEDERWEKFGPFHAWLEGAFPSVHTAFKKETVNTWGLVFTWEGTDSSLKPIMLTGHQDVVPVEENTYDQWTQPPFSGYFDGEWVWGRGSCDDKGGLVAIMIAMESLVKQGFVPARTIILSFGFDEEASGLKGAGEIGKLLLARYGEDSVALLVDEGAGYSEIMGAMYATPGVGEKGMFDARLTVNTKGGHSSTPPKHTGIGILSSLVTAVEANPIPPRLTRANPFYSTLVCIAEYSPDVPKKARSLIKRSQKSDKALAKLGEWALESLPAGVAVLPIGPSLMSTTQAVDLIQGGVKVNALPEQSWAVVNHRVSVSDSPAVVQAHLTELLAPHAAKWNLSLDAFGELVSADTADAPKVGSLVLTDAFGTSLEPAPVTPSSGAVWEVLGGTIKTVFAHNDGLPASVRAAKLEAGEEVATEINLAPGIMSGNTDTRHYWPLTEHIFRYAHNRPEGIGNGFHTVNEAMGIENFLAGVEFFATLVLNVDEADL</sequence>
<comment type="similarity">
    <text evidence="1">Belongs to the peptidase M20A family.</text>
</comment>
<dbReference type="AlphaFoldDB" id="A0A165DU92"/>
<evidence type="ECO:0000256" key="2">
    <source>
        <dbReference type="ARBA" id="ARBA00022670"/>
    </source>
</evidence>
<dbReference type="SUPFAM" id="SSF55031">
    <property type="entry name" value="Bacterial exopeptidase dimerisation domain"/>
    <property type="match status" value="1"/>
</dbReference>
<feature type="binding site" evidence="7">
    <location>
        <position position="211"/>
    </location>
    <ligand>
        <name>Zn(2+)</name>
        <dbReference type="ChEBI" id="CHEBI:29105"/>
        <label>2</label>
    </ligand>
</feature>
<keyword evidence="5 7" id="KW-0862">Zinc</keyword>
<dbReference type="FunFam" id="3.40.630.10:FF:000027">
    <property type="entry name" value="N-fatty-acyl-amino acid synthase/hydrolase PM20D1"/>
    <property type="match status" value="1"/>
</dbReference>
<dbReference type="InterPro" id="IPR011650">
    <property type="entry name" value="Peptidase_M20_dimer"/>
</dbReference>
<dbReference type="Pfam" id="PF07687">
    <property type="entry name" value="M20_dimer"/>
    <property type="match status" value="1"/>
</dbReference>
<dbReference type="GO" id="GO:0004181">
    <property type="term" value="F:metallocarboxypeptidase activity"/>
    <property type="evidence" value="ECO:0007669"/>
    <property type="project" value="InterPro"/>
</dbReference>
<feature type="domain" description="Peptidase M20 dimerisation" evidence="8">
    <location>
        <begin position="292"/>
        <end position="456"/>
    </location>
</feature>
<dbReference type="PANTHER" id="PTHR45962">
    <property type="entry name" value="N-FATTY-ACYL-AMINO ACID SYNTHASE/HYDROLASE PM20D1"/>
    <property type="match status" value="1"/>
</dbReference>
<dbReference type="STRING" id="1353952.A0A165DU92"/>
<dbReference type="GO" id="GO:0046872">
    <property type="term" value="F:metal ion binding"/>
    <property type="evidence" value="ECO:0007669"/>
    <property type="project" value="UniProtKB-KW"/>
</dbReference>
<dbReference type="EMBL" id="KV424034">
    <property type="protein sequence ID" value="KZT53554.1"/>
    <property type="molecule type" value="Genomic_DNA"/>
</dbReference>
<feature type="binding site" evidence="7">
    <location>
        <position position="578"/>
    </location>
    <ligand>
        <name>Zn(2+)</name>
        <dbReference type="ChEBI" id="CHEBI:29105"/>
        <label>1</label>
    </ligand>
</feature>
<organism evidence="9 10">
    <name type="scientific">Calocera cornea HHB12733</name>
    <dbReference type="NCBI Taxonomy" id="1353952"/>
    <lineage>
        <taxon>Eukaryota</taxon>
        <taxon>Fungi</taxon>
        <taxon>Dikarya</taxon>
        <taxon>Basidiomycota</taxon>
        <taxon>Agaricomycotina</taxon>
        <taxon>Dacrymycetes</taxon>
        <taxon>Dacrymycetales</taxon>
        <taxon>Dacrymycetaceae</taxon>
        <taxon>Calocera</taxon>
    </lineage>
</organism>
<dbReference type="GO" id="GO:0000328">
    <property type="term" value="C:fungal-type vacuole lumen"/>
    <property type="evidence" value="ECO:0007669"/>
    <property type="project" value="TreeGrafter"/>
</dbReference>
<dbReference type="PROSITE" id="PS00759">
    <property type="entry name" value="ARGE_DAPE_CPG2_2"/>
    <property type="match status" value="1"/>
</dbReference>
<name>A0A165DU92_9BASI</name>
<protein>
    <submittedName>
        <fullName evidence="9">Carboxypeptidase S</fullName>
    </submittedName>
</protein>
<feature type="binding site" evidence="7">
    <location>
        <position position="246"/>
    </location>
    <ligand>
        <name>Zn(2+)</name>
        <dbReference type="ChEBI" id="CHEBI:29105"/>
        <label>1</label>
    </ligand>
</feature>
<dbReference type="Gene3D" id="3.40.630.10">
    <property type="entry name" value="Zn peptidases"/>
    <property type="match status" value="1"/>
</dbReference>
<evidence type="ECO:0000256" key="3">
    <source>
        <dbReference type="ARBA" id="ARBA00022723"/>
    </source>
</evidence>
<dbReference type="InterPro" id="IPR036264">
    <property type="entry name" value="Bact_exopeptidase_dim_dom"/>
</dbReference>
<dbReference type="OrthoDB" id="3064516at2759"/>
<keyword evidence="2" id="KW-0645">Protease</keyword>
<gene>
    <name evidence="9" type="ORF">CALCODRAFT_525090</name>
</gene>
<evidence type="ECO:0000259" key="8">
    <source>
        <dbReference type="Pfam" id="PF07687"/>
    </source>
</evidence>
<keyword evidence="4" id="KW-0378">Hydrolase</keyword>
<evidence type="ECO:0000256" key="7">
    <source>
        <dbReference type="PIRSR" id="PIRSR037217-2"/>
    </source>
</evidence>
<accession>A0A165DU92</accession>
<feature type="binding site" evidence="7">
    <location>
        <position position="211"/>
    </location>
    <ligand>
        <name>Zn(2+)</name>
        <dbReference type="ChEBI" id="CHEBI:29105"/>
        <label>1</label>
    </ligand>
</feature>
<dbReference type="InterPro" id="IPR001261">
    <property type="entry name" value="ArgE/DapE_CS"/>
</dbReference>
<dbReference type="FunCoup" id="A0A165DU92">
    <property type="interactions" value="9"/>
</dbReference>
<dbReference type="InterPro" id="IPR047177">
    <property type="entry name" value="Pept_M20A"/>
</dbReference>
<proteinExistence type="inferred from homology"/>
<dbReference type="InterPro" id="IPR017141">
    <property type="entry name" value="Pept_M20_carboxypep"/>
</dbReference>
<feature type="active site" evidence="6">
    <location>
        <position position="178"/>
    </location>
</feature>
<dbReference type="Gene3D" id="1.10.150.900">
    <property type="match status" value="1"/>
</dbReference>
<reference evidence="9 10" key="1">
    <citation type="journal article" date="2016" name="Mol. Biol. Evol.">
        <title>Comparative Genomics of Early-Diverging Mushroom-Forming Fungi Provides Insights into the Origins of Lignocellulose Decay Capabilities.</title>
        <authorList>
            <person name="Nagy L.G."/>
            <person name="Riley R."/>
            <person name="Tritt A."/>
            <person name="Adam C."/>
            <person name="Daum C."/>
            <person name="Floudas D."/>
            <person name="Sun H."/>
            <person name="Yadav J.S."/>
            <person name="Pangilinan J."/>
            <person name="Larsson K.H."/>
            <person name="Matsuura K."/>
            <person name="Barry K."/>
            <person name="Labutti K."/>
            <person name="Kuo R."/>
            <person name="Ohm R.A."/>
            <person name="Bhattacharya S.S."/>
            <person name="Shirouzu T."/>
            <person name="Yoshinaga Y."/>
            <person name="Martin F.M."/>
            <person name="Grigoriev I.V."/>
            <person name="Hibbett D.S."/>
        </authorList>
    </citation>
    <scope>NUCLEOTIDE SEQUENCE [LARGE SCALE GENOMIC DNA]</scope>
    <source>
        <strain evidence="9 10">HHB12733</strain>
    </source>
</reference>
<dbReference type="CDD" id="cd05674">
    <property type="entry name" value="M20_yscS"/>
    <property type="match status" value="1"/>
</dbReference>
<keyword evidence="9" id="KW-0121">Carboxypeptidase</keyword>
<dbReference type="PANTHER" id="PTHR45962:SF1">
    <property type="entry name" value="N-FATTY-ACYL-AMINO ACID SYNTHASE_HYDROLASE PM20D1"/>
    <property type="match status" value="1"/>
</dbReference>
<feature type="active site" description="Proton acceptor" evidence="6">
    <location>
        <position position="245"/>
    </location>
</feature>
<evidence type="ECO:0000256" key="5">
    <source>
        <dbReference type="ARBA" id="ARBA00022833"/>
    </source>
</evidence>
<dbReference type="Pfam" id="PF01546">
    <property type="entry name" value="Peptidase_M20"/>
    <property type="match status" value="1"/>
</dbReference>
<evidence type="ECO:0000313" key="9">
    <source>
        <dbReference type="EMBL" id="KZT53554.1"/>
    </source>
</evidence>
<evidence type="ECO:0000256" key="6">
    <source>
        <dbReference type="PIRSR" id="PIRSR037217-1"/>
    </source>
</evidence>
<dbReference type="Gene3D" id="3.30.70.360">
    <property type="match status" value="1"/>
</dbReference>
<feature type="binding site" evidence="7">
    <location>
        <position position="176"/>
    </location>
    <ligand>
        <name>Zn(2+)</name>
        <dbReference type="ChEBI" id="CHEBI:29105"/>
        <label>2</label>
    </ligand>
</feature>
<dbReference type="Proteomes" id="UP000076842">
    <property type="component" value="Unassembled WGS sequence"/>
</dbReference>